<dbReference type="InterPro" id="IPR029787">
    <property type="entry name" value="Nucleotide_cyclase"/>
</dbReference>
<dbReference type="PANTHER" id="PTHR44757:SF2">
    <property type="entry name" value="BIOFILM ARCHITECTURE MAINTENANCE PROTEIN MBAA"/>
    <property type="match status" value="1"/>
</dbReference>
<dbReference type="Proteomes" id="UP000027219">
    <property type="component" value="Unassembled WGS sequence"/>
</dbReference>
<gene>
    <name evidence="4" type="ORF">VFDL14_11540</name>
</gene>
<dbReference type="CDD" id="cd01948">
    <property type="entry name" value="EAL"/>
    <property type="match status" value="1"/>
</dbReference>
<dbReference type="PANTHER" id="PTHR44757">
    <property type="entry name" value="DIGUANYLATE CYCLASE DGCP"/>
    <property type="match status" value="1"/>
</dbReference>
<dbReference type="Gene3D" id="3.20.20.450">
    <property type="entry name" value="EAL domain"/>
    <property type="match status" value="1"/>
</dbReference>
<dbReference type="STRING" id="212667.VFDL14_11540"/>
<evidence type="ECO:0000259" key="2">
    <source>
        <dbReference type="PROSITE" id="PS50883"/>
    </source>
</evidence>
<sequence>MDLTNKAARIFIPAIFIIVFSSGIAYYLSYEKQIKNQIVSKWCVQLEFVVKQMGEELRDQKAFLNNIAERENFIKRADLNRTVYDAFASIDTQLSSTRFDYNTNNSYSFAIIDSHSNLIASSVQTLEHQSNQLFLDTGRTYLTDPNNSEKLSIIDGKLYAITAHTLEGYQDRIAVLILPISVFDGFKATLKEQLPFGFSFDYRFLTGQERSMFSSHEAEPLVVALTNYHAFDNHAMKMEVDYSDGVAFKHMDPFISASLHVFPENYQSQLNQAKISIGGVTLAITLFLISGGYFLFYRQVLQPLQAYTRELNALKPNENTQPNKEGQLDPSYQSVFERVKTLVETDALTGLDNRTFFMQNLKRLLSEEHHGASYLIYIDLDKFKAVNDNYGHDAGDELLVRFASSTQQILQRSRGRLFESYLFARLSGDEFAIYTYGITRLSDILSVLESIEAQFESNFFLGDQRYRVGISLGVVEINEHNENLTTDSLMIQADRAMYVAKESEARHYFYNSDLEEVVAKEQLIEQTLLKALNEDGFCFSFMPIINAPSKTLRGFELLLRCPELAKQNIGPDEFIPCAERTGIIRDIDMWVISNGLMAAKRLIDRGNRSLKFSINISSLELMSPGFPADVNRMLISTGVPAENIEFEVTETAFVPDETTELDVLFDLKKIGVDLAIDDFGTGFTSFNQLIRYPFDTLKIDKSFVDQIFNNNPSKQEMVNVLYRLAKNYSLKVVAEGVETREQETFLTRLGCNYLQGYYYGTPVTEDDVLGLIAKFQNRQETKNK</sequence>
<evidence type="ECO:0000313" key="5">
    <source>
        <dbReference type="Proteomes" id="UP000027219"/>
    </source>
</evidence>
<keyword evidence="1" id="KW-0812">Transmembrane</keyword>
<dbReference type="InterPro" id="IPR043128">
    <property type="entry name" value="Rev_trsase/Diguanyl_cyclase"/>
</dbReference>
<keyword evidence="5" id="KW-1185">Reference proteome</keyword>
<dbReference type="AlphaFoldDB" id="A0A066UHG0"/>
<dbReference type="SMART" id="SM00267">
    <property type="entry name" value="GGDEF"/>
    <property type="match status" value="1"/>
</dbReference>
<dbReference type="SMART" id="SM00052">
    <property type="entry name" value="EAL"/>
    <property type="match status" value="1"/>
</dbReference>
<dbReference type="EMBL" id="JFFR01000033">
    <property type="protein sequence ID" value="KDN26510.1"/>
    <property type="molecule type" value="Genomic_DNA"/>
</dbReference>
<dbReference type="InterPro" id="IPR000160">
    <property type="entry name" value="GGDEF_dom"/>
</dbReference>
<feature type="domain" description="EAL" evidence="2">
    <location>
        <begin position="521"/>
        <end position="776"/>
    </location>
</feature>
<dbReference type="RefSeq" id="WP_050487511.1">
    <property type="nucleotide sequence ID" value="NZ_JFFR01000033.1"/>
</dbReference>
<feature type="transmembrane region" description="Helical" evidence="1">
    <location>
        <begin position="6"/>
        <end position="28"/>
    </location>
</feature>
<organism evidence="4 5">
    <name type="scientific">Vibrio fortis</name>
    <dbReference type="NCBI Taxonomy" id="212667"/>
    <lineage>
        <taxon>Bacteria</taxon>
        <taxon>Pseudomonadati</taxon>
        <taxon>Pseudomonadota</taxon>
        <taxon>Gammaproteobacteria</taxon>
        <taxon>Vibrionales</taxon>
        <taxon>Vibrionaceae</taxon>
        <taxon>Vibrio</taxon>
    </lineage>
</organism>
<accession>A0A066UHG0</accession>
<dbReference type="PROSITE" id="PS50883">
    <property type="entry name" value="EAL"/>
    <property type="match status" value="1"/>
</dbReference>
<evidence type="ECO:0000256" key="1">
    <source>
        <dbReference type="SAM" id="Phobius"/>
    </source>
</evidence>
<comment type="caution">
    <text evidence="4">The sequence shown here is derived from an EMBL/GenBank/DDBJ whole genome shotgun (WGS) entry which is preliminary data.</text>
</comment>
<dbReference type="SUPFAM" id="SSF141868">
    <property type="entry name" value="EAL domain-like"/>
    <property type="match status" value="1"/>
</dbReference>
<dbReference type="InterPro" id="IPR001633">
    <property type="entry name" value="EAL_dom"/>
</dbReference>
<feature type="transmembrane region" description="Helical" evidence="1">
    <location>
        <begin position="275"/>
        <end position="296"/>
    </location>
</feature>
<dbReference type="InterPro" id="IPR052155">
    <property type="entry name" value="Biofilm_reg_signaling"/>
</dbReference>
<dbReference type="Pfam" id="PF00563">
    <property type="entry name" value="EAL"/>
    <property type="match status" value="1"/>
</dbReference>
<reference evidence="4 5" key="1">
    <citation type="submission" date="2014-02" db="EMBL/GenBank/DDBJ databases">
        <title>Vibrio fortis Dalian14 Genome Sequencing.</title>
        <authorList>
            <person name="Wang Y."/>
            <person name="Song L."/>
            <person name="Liu G."/>
            <person name="Ding J."/>
        </authorList>
    </citation>
    <scope>NUCLEOTIDE SEQUENCE [LARGE SCALE GENOMIC DNA]</scope>
    <source>
        <strain evidence="4 5">Dalian14</strain>
    </source>
</reference>
<dbReference type="InterPro" id="IPR035919">
    <property type="entry name" value="EAL_sf"/>
</dbReference>
<dbReference type="Gene3D" id="3.30.70.270">
    <property type="match status" value="1"/>
</dbReference>
<keyword evidence="1" id="KW-1133">Transmembrane helix</keyword>
<name>A0A066UHG0_9VIBR</name>
<keyword evidence="1" id="KW-0472">Membrane</keyword>
<dbReference type="Pfam" id="PF00990">
    <property type="entry name" value="GGDEF"/>
    <property type="match status" value="1"/>
</dbReference>
<dbReference type="OrthoDB" id="8416215at2"/>
<evidence type="ECO:0000313" key="4">
    <source>
        <dbReference type="EMBL" id="KDN26510.1"/>
    </source>
</evidence>
<proteinExistence type="predicted"/>
<protein>
    <submittedName>
        <fullName evidence="4">Diguanylate phosphodiesterase</fullName>
    </submittedName>
</protein>
<evidence type="ECO:0000259" key="3">
    <source>
        <dbReference type="PROSITE" id="PS50887"/>
    </source>
</evidence>
<dbReference type="NCBIfam" id="TIGR00254">
    <property type="entry name" value="GGDEF"/>
    <property type="match status" value="1"/>
</dbReference>
<dbReference type="SUPFAM" id="SSF55073">
    <property type="entry name" value="Nucleotide cyclase"/>
    <property type="match status" value="1"/>
</dbReference>
<feature type="domain" description="GGDEF" evidence="3">
    <location>
        <begin position="371"/>
        <end position="514"/>
    </location>
</feature>
<dbReference type="CDD" id="cd01949">
    <property type="entry name" value="GGDEF"/>
    <property type="match status" value="1"/>
</dbReference>
<dbReference type="PROSITE" id="PS50887">
    <property type="entry name" value="GGDEF"/>
    <property type="match status" value="1"/>
</dbReference>